<evidence type="ECO:0000256" key="2">
    <source>
        <dbReference type="ARBA" id="ARBA00023015"/>
    </source>
</evidence>
<dbReference type="EMBL" id="CP036280">
    <property type="protein sequence ID" value="QDU72521.1"/>
    <property type="molecule type" value="Genomic_DNA"/>
</dbReference>
<reference evidence="8 9" key="1">
    <citation type="submission" date="2019-02" db="EMBL/GenBank/DDBJ databases">
        <title>Deep-cultivation of Planctomycetes and their phenomic and genomic characterization uncovers novel biology.</title>
        <authorList>
            <person name="Wiegand S."/>
            <person name="Jogler M."/>
            <person name="Boedeker C."/>
            <person name="Pinto D."/>
            <person name="Vollmers J."/>
            <person name="Rivas-Marin E."/>
            <person name="Kohn T."/>
            <person name="Peeters S.H."/>
            <person name="Heuer A."/>
            <person name="Rast P."/>
            <person name="Oberbeckmann S."/>
            <person name="Bunk B."/>
            <person name="Jeske O."/>
            <person name="Meyerdierks A."/>
            <person name="Storesund J.E."/>
            <person name="Kallscheuer N."/>
            <person name="Luecker S."/>
            <person name="Lage O.M."/>
            <person name="Pohl T."/>
            <person name="Merkel B.J."/>
            <person name="Hornburger P."/>
            <person name="Mueller R.-W."/>
            <person name="Bruemmer F."/>
            <person name="Labrenz M."/>
            <person name="Spormann A.M."/>
            <person name="Op den Camp H."/>
            <person name="Overmann J."/>
            <person name="Amann R."/>
            <person name="Jetten M.S.M."/>
            <person name="Mascher T."/>
            <person name="Medema M.H."/>
            <person name="Devos D.P."/>
            <person name="Kaster A.-K."/>
            <person name="Ovreas L."/>
            <person name="Rohde M."/>
            <person name="Galperin M.Y."/>
            <person name="Jogler C."/>
        </authorList>
    </citation>
    <scope>NUCLEOTIDE SEQUENCE [LARGE SCALE GENOMIC DNA]</scope>
    <source>
        <strain evidence="8 9">Pan265</strain>
    </source>
</reference>
<evidence type="ECO:0000256" key="1">
    <source>
        <dbReference type="ARBA" id="ARBA00010641"/>
    </source>
</evidence>
<evidence type="ECO:0000313" key="8">
    <source>
        <dbReference type="EMBL" id="QDU72521.1"/>
    </source>
</evidence>
<dbReference type="NCBIfam" id="TIGR02937">
    <property type="entry name" value="sigma70-ECF"/>
    <property type="match status" value="1"/>
</dbReference>
<feature type="domain" description="RNA polymerase sigma-70 region 4" evidence="7">
    <location>
        <begin position="143"/>
        <end position="192"/>
    </location>
</feature>
<evidence type="ECO:0000256" key="3">
    <source>
        <dbReference type="ARBA" id="ARBA00023082"/>
    </source>
</evidence>
<dbReference type="InterPro" id="IPR036388">
    <property type="entry name" value="WH-like_DNA-bd_sf"/>
</dbReference>
<comment type="similarity">
    <text evidence="1">Belongs to the sigma-70 factor family. ECF subfamily.</text>
</comment>
<dbReference type="Pfam" id="PF04542">
    <property type="entry name" value="Sigma70_r2"/>
    <property type="match status" value="1"/>
</dbReference>
<evidence type="ECO:0000259" key="7">
    <source>
        <dbReference type="Pfam" id="PF04545"/>
    </source>
</evidence>
<evidence type="ECO:0000256" key="5">
    <source>
        <dbReference type="ARBA" id="ARBA00023163"/>
    </source>
</evidence>
<dbReference type="InterPro" id="IPR007630">
    <property type="entry name" value="RNA_pol_sigma70_r4"/>
</dbReference>
<sequence length="204" mass="23137">MRPTPDAQPVDDCLRRASAGDDGAWRQIVETYSRRVYGLLYKQCRDRELAEELTQETFVKMVRAVTKSDGYQERGRFESWLFRIAMNGLRDEMRRRQRQAVGRGNNPADEAGPDPIVALADTSTPDPLDNMTHQEQLASLRDCMQRLNDADREVLHLRHTAGLSFQQIAEALEKPLGTVLARAHRATGKLRKMMTEGLNEVDAA</sequence>
<dbReference type="KEGG" id="mcad:Pan265_23900"/>
<organism evidence="8 9">
    <name type="scientific">Mucisphaera calidilacus</name>
    <dbReference type="NCBI Taxonomy" id="2527982"/>
    <lineage>
        <taxon>Bacteria</taxon>
        <taxon>Pseudomonadati</taxon>
        <taxon>Planctomycetota</taxon>
        <taxon>Phycisphaerae</taxon>
        <taxon>Phycisphaerales</taxon>
        <taxon>Phycisphaeraceae</taxon>
        <taxon>Mucisphaera</taxon>
    </lineage>
</organism>
<keyword evidence="4" id="KW-0238">DNA-binding</keyword>
<gene>
    <name evidence="8" type="primary">sigW_2</name>
    <name evidence="8" type="ORF">Pan265_23900</name>
</gene>
<name>A0A518BZX7_9BACT</name>
<dbReference type="OrthoDB" id="255903at2"/>
<dbReference type="InterPro" id="IPR039425">
    <property type="entry name" value="RNA_pol_sigma-70-like"/>
</dbReference>
<dbReference type="Gene3D" id="1.10.1740.10">
    <property type="match status" value="1"/>
</dbReference>
<dbReference type="InterPro" id="IPR013324">
    <property type="entry name" value="RNA_pol_sigma_r3/r4-like"/>
</dbReference>
<dbReference type="Proteomes" id="UP000320386">
    <property type="component" value="Chromosome"/>
</dbReference>
<dbReference type="Gene3D" id="1.10.10.10">
    <property type="entry name" value="Winged helix-like DNA-binding domain superfamily/Winged helix DNA-binding domain"/>
    <property type="match status" value="1"/>
</dbReference>
<dbReference type="Pfam" id="PF04545">
    <property type="entry name" value="Sigma70_r4"/>
    <property type="match status" value="1"/>
</dbReference>
<dbReference type="InterPro" id="IPR013325">
    <property type="entry name" value="RNA_pol_sigma_r2"/>
</dbReference>
<dbReference type="SUPFAM" id="SSF88946">
    <property type="entry name" value="Sigma2 domain of RNA polymerase sigma factors"/>
    <property type="match status" value="1"/>
</dbReference>
<evidence type="ECO:0000313" key="9">
    <source>
        <dbReference type="Proteomes" id="UP000320386"/>
    </source>
</evidence>
<dbReference type="GO" id="GO:0006352">
    <property type="term" value="P:DNA-templated transcription initiation"/>
    <property type="evidence" value="ECO:0007669"/>
    <property type="project" value="InterPro"/>
</dbReference>
<evidence type="ECO:0000259" key="6">
    <source>
        <dbReference type="Pfam" id="PF04542"/>
    </source>
</evidence>
<keyword evidence="2" id="KW-0805">Transcription regulation</keyword>
<dbReference type="InterPro" id="IPR007627">
    <property type="entry name" value="RNA_pol_sigma70_r2"/>
</dbReference>
<accession>A0A518BZX7</accession>
<evidence type="ECO:0000256" key="4">
    <source>
        <dbReference type="ARBA" id="ARBA00023125"/>
    </source>
</evidence>
<dbReference type="RefSeq" id="WP_145446697.1">
    <property type="nucleotide sequence ID" value="NZ_CP036280.1"/>
</dbReference>
<dbReference type="CDD" id="cd06171">
    <property type="entry name" value="Sigma70_r4"/>
    <property type="match status" value="1"/>
</dbReference>
<protein>
    <submittedName>
        <fullName evidence="8">ECF RNA polymerase sigma factor SigW</fullName>
    </submittedName>
</protein>
<dbReference type="SUPFAM" id="SSF88659">
    <property type="entry name" value="Sigma3 and sigma4 domains of RNA polymerase sigma factors"/>
    <property type="match status" value="1"/>
</dbReference>
<keyword evidence="3" id="KW-0731">Sigma factor</keyword>
<dbReference type="GO" id="GO:0016987">
    <property type="term" value="F:sigma factor activity"/>
    <property type="evidence" value="ECO:0007669"/>
    <property type="project" value="UniProtKB-KW"/>
</dbReference>
<dbReference type="AlphaFoldDB" id="A0A518BZX7"/>
<keyword evidence="9" id="KW-1185">Reference proteome</keyword>
<feature type="domain" description="RNA polymerase sigma-70 region 2" evidence="6">
    <location>
        <begin position="28"/>
        <end position="98"/>
    </location>
</feature>
<dbReference type="InterPro" id="IPR014284">
    <property type="entry name" value="RNA_pol_sigma-70_dom"/>
</dbReference>
<dbReference type="GO" id="GO:0003677">
    <property type="term" value="F:DNA binding"/>
    <property type="evidence" value="ECO:0007669"/>
    <property type="project" value="UniProtKB-KW"/>
</dbReference>
<dbReference type="PANTHER" id="PTHR43133">
    <property type="entry name" value="RNA POLYMERASE ECF-TYPE SIGMA FACTO"/>
    <property type="match status" value="1"/>
</dbReference>
<keyword evidence="5" id="KW-0804">Transcription</keyword>
<dbReference type="PANTHER" id="PTHR43133:SF8">
    <property type="entry name" value="RNA POLYMERASE SIGMA FACTOR HI_1459-RELATED"/>
    <property type="match status" value="1"/>
</dbReference>
<proteinExistence type="inferred from homology"/>